<dbReference type="EMBL" id="JWJH01000020">
    <property type="protein sequence ID" value="KJF66066.1"/>
    <property type="molecule type" value="Genomic_DNA"/>
</dbReference>
<dbReference type="PANTHER" id="PTHR30461">
    <property type="entry name" value="DNA-INVERTASE FROM LAMBDOID PROPHAGE"/>
    <property type="match status" value="1"/>
</dbReference>
<dbReference type="InterPro" id="IPR006118">
    <property type="entry name" value="Recombinase_CS"/>
</dbReference>
<dbReference type="CDD" id="cd03768">
    <property type="entry name" value="SR_ResInv"/>
    <property type="match status" value="1"/>
</dbReference>
<evidence type="ECO:0000256" key="3">
    <source>
        <dbReference type="ARBA" id="ARBA00023172"/>
    </source>
</evidence>
<dbReference type="Pfam" id="PF00239">
    <property type="entry name" value="Resolvase"/>
    <property type="match status" value="1"/>
</dbReference>
<dbReference type="Proteomes" id="UP000052068">
    <property type="component" value="Unassembled WGS sequence"/>
</dbReference>
<reference evidence="6 7" key="1">
    <citation type="submission" date="2015-03" db="EMBL/GenBank/DDBJ databases">
        <title>Draft Genome Sequences of Agrobacterium nepotum Strain 39/7T (= CFBP 7436T = LMG 26435T) and Agrobacterium sp. Strain KFB 330 (= CFBP 8308 = LMG 28674).</title>
        <authorList>
            <person name="Kuzmanovic N."/>
            <person name="Pulawska J."/>
            <person name="Obradovic A."/>
        </authorList>
    </citation>
    <scope>NUCLEOTIDE SEQUENCE [LARGE SCALE GENOMIC DNA]</scope>
    <source>
        <strain evidence="6 7">39/7</strain>
    </source>
</reference>
<dbReference type="InterPro" id="IPR006119">
    <property type="entry name" value="Resolv_N"/>
</dbReference>
<name>A0ABR5CMZ3_9HYPH</name>
<sequence length="183" mass="20248">MAMIGYARVSTNDQNLDLQVDALRSAGCGRVFEDHGVSGAVEKRRGLNAVLRTLRKGDTLVVWRLDRLGRSIRHLIDVITKLQARGVEFRSVTENIDTNSAGGRMIFHVIAAMAEFERSMISERTVAGMAAARQRGQNLGRRRSMTEEQCAEAVTALGQGGESLADVARRYKVHPRTLKRLIS</sequence>
<proteinExistence type="predicted"/>
<feature type="active site" description="O-(5'-phospho-DNA)-serine intermediate" evidence="4">
    <location>
        <position position="10"/>
    </location>
</feature>
<evidence type="ECO:0000313" key="6">
    <source>
        <dbReference type="EMBL" id="KJF66066.1"/>
    </source>
</evidence>
<gene>
    <name evidence="6" type="ORF">RS75_20315</name>
</gene>
<feature type="domain" description="Resolvase/invertase-type recombinase catalytic" evidence="5">
    <location>
        <begin position="2"/>
        <end position="136"/>
    </location>
</feature>
<evidence type="ECO:0000256" key="2">
    <source>
        <dbReference type="ARBA" id="ARBA00023125"/>
    </source>
</evidence>
<keyword evidence="1" id="KW-0229">DNA integration</keyword>
<evidence type="ECO:0000256" key="1">
    <source>
        <dbReference type="ARBA" id="ARBA00022908"/>
    </source>
</evidence>
<dbReference type="PANTHER" id="PTHR30461:SF2">
    <property type="entry name" value="SERINE RECOMBINASE PINE-RELATED"/>
    <property type="match status" value="1"/>
</dbReference>
<dbReference type="RefSeq" id="WP_045023912.1">
    <property type="nucleotide sequence ID" value="NZ_JWJH01000020.1"/>
</dbReference>
<dbReference type="Gene3D" id="1.10.10.60">
    <property type="entry name" value="Homeodomain-like"/>
    <property type="match status" value="1"/>
</dbReference>
<dbReference type="PROSITE" id="PS51736">
    <property type="entry name" value="RECOMBINASES_3"/>
    <property type="match status" value="1"/>
</dbReference>
<dbReference type="PROSITE" id="PS00398">
    <property type="entry name" value="RECOMBINASES_2"/>
    <property type="match status" value="1"/>
</dbReference>
<evidence type="ECO:0000256" key="4">
    <source>
        <dbReference type="PROSITE-ProRule" id="PRU10137"/>
    </source>
</evidence>
<keyword evidence="7" id="KW-1185">Reference proteome</keyword>
<dbReference type="InterPro" id="IPR050639">
    <property type="entry name" value="SSR_resolvase"/>
</dbReference>
<dbReference type="Gene3D" id="3.40.50.1390">
    <property type="entry name" value="Resolvase, N-terminal catalytic domain"/>
    <property type="match status" value="1"/>
</dbReference>
<evidence type="ECO:0000259" key="5">
    <source>
        <dbReference type="PROSITE" id="PS51736"/>
    </source>
</evidence>
<keyword evidence="2" id="KW-0238">DNA-binding</keyword>
<dbReference type="PROSITE" id="PS00397">
    <property type="entry name" value="RECOMBINASES_1"/>
    <property type="match status" value="1"/>
</dbReference>
<accession>A0ABR5CMZ3</accession>
<dbReference type="InterPro" id="IPR036162">
    <property type="entry name" value="Resolvase-like_N_sf"/>
</dbReference>
<comment type="caution">
    <text evidence="6">The sequence shown here is derived from an EMBL/GenBank/DDBJ whole genome shotgun (WGS) entry which is preliminary data.</text>
</comment>
<dbReference type="SMART" id="SM00857">
    <property type="entry name" value="Resolvase"/>
    <property type="match status" value="1"/>
</dbReference>
<keyword evidence="3" id="KW-0233">DNA recombination</keyword>
<dbReference type="SUPFAM" id="SSF53041">
    <property type="entry name" value="Resolvase-like"/>
    <property type="match status" value="1"/>
</dbReference>
<organism evidence="6 7">
    <name type="scientific">Rhizobium nepotum 39/7</name>
    <dbReference type="NCBI Taxonomy" id="1368418"/>
    <lineage>
        <taxon>Bacteria</taxon>
        <taxon>Pseudomonadati</taxon>
        <taxon>Pseudomonadota</taxon>
        <taxon>Alphaproteobacteria</taxon>
        <taxon>Hyphomicrobiales</taxon>
        <taxon>Rhizobiaceae</taxon>
        <taxon>Rhizobium/Agrobacterium group</taxon>
        <taxon>Rhizobium</taxon>
    </lineage>
</organism>
<protein>
    <submittedName>
        <fullName evidence="6">DNA resolvase</fullName>
    </submittedName>
</protein>
<evidence type="ECO:0000313" key="7">
    <source>
        <dbReference type="Proteomes" id="UP000052068"/>
    </source>
</evidence>